<comment type="function">
    <text evidence="16">In addition to polymerase activity, this DNA polymerase exhibits 3'-5' and 5'-3' exonuclease activity.</text>
</comment>
<keyword evidence="22" id="KW-1185">Reference proteome</keyword>
<evidence type="ECO:0000256" key="4">
    <source>
        <dbReference type="ARBA" id="ARBA00022679"/>
    </source>
</evidence>
<evidence type="ECO:0000256" key="10">
    <source>
        <dbReference type="ARBA" id="ARBA00022839"/>
    </source>
</evidence>
<evidence type="ECO:0000256" key="1">
    <source>
        <dbReference type="ARBA" id="ARBA00007705"/>
    </source>
</evidence>
<evidence type="ECO:0000256" key="3">
    <source>
        <dbReference type="ARBA" id="ARBA00020311"/>
    </source>
</evidence>
<feature type="domain" description="DNA-directed DNA polymerase family A palm" evidence="20">
    <location>
        <begin position="683"/>
        <end position="890"/>
    </location>
</feature>
<name>A0A848IX66_9BACT</name>
<keyword evidence="6 16" id="KW-0235">DNA replication</keyword>
<evidence type="ECO:0000256" key="9">
    <source>
        <dbReference type="ARBA" id="ARBA00022801"/>
    </source>
</evidence>
<dbReference type="SUPFAM" id="SSF47807">
    <property type="entry name" value="5' to 3' exonuclease, C-terminal subdomain"/>
    <property type="match status" value="1"/>
</dbReference>
<dbReference type="Gene3D" id="3.30.70.370">
    <property type="match status" value="1"/>
</dbReference>
<reference evidence="21 22" key="1">
    <citation type="submission" date="2020-04" db="EMBL/GenBank/DDBJ databases">
        <title>Flammeovirgaceae bacterium KN852 isolated from deep sea.</title>
        <authorList>
            <person name="Zhang D.-C."/>
        </authorList>
    </citation>
    <scope>NUCLEOTIDE SEQUENCE [LARGE SCALE GENOMIC DNA]</scope>
    <source>
        <strain evidence="21 22">KN852</strain>
    </source>
</reference>
<dbReference type="InterPro" id="IPR020046">
    <property type="entry name" value="5-3_exonucl_a-hlix_arch_N"/>
</dbReference>
<dbReference type="PRINTS" id="PR00868">
    <property type="entry name" value="DNAPOLI"/>
</dbReference>
<comment type="similarity">
    <text evidence="1 16">Belongs to the DNA polymerase type-A family.</text>
</comment>
<dbReference type="PANTHER" id="PTHR10133">
    <property type="entry name" value="DNA POLYMERASE I"/>
    <property type="match status" value="1"/>
</dbReference>
<dbReference type="InterPro" id="IPR001098">
    <property type="entry name" value="DNA-dir_DNA_pol_A_palm_dom"/>
</dbReference>
<evidence type="ECO:0000256" key="15">
    <source>
        <dbReference type="NCBIfam" id="TIGR00593"/>
    </source>
</evidence>
<accession>A0A848IX66</accession>
<keyword evidence="9 16" id="KW-0378">Hydrolase</keyword>
<dbReference type="NCBIfam" id="TIGR00593">
    <property type="entry name" value="pola"/>
    <property type="match status" value="1"/>
</dbReference>
<dbReference type="SUPFAM" id="SSF53098">
    <property type="entry name" value="Ribonuclease H-like"/>
    <property type="match status" value="1"/>
</dbReference>
<dbReference type="RefSeq" id="WP_169677478.1">
    <property type="nucleotide sequence ID" value="NZ_JABBNU010000001.1"/>
</dbReference>
<dbReference type="SMART" id="SM00279">
    <property type="entry name" value="HhH2"/>
    <property type="match status" value="1"/>
</dbReference>
<dbReference type="Pfam" id="PF00476">
    <property type="entry name" value="DNA_pol_A"/>
    <property type="match status" value="1"/>
</dbReference>
<keyword evidence="7" id="KW-0540">Nuclease</keyword>
<dbReference type="CDD" id="cd09898">
    <property type="entry name" value="H3TH_53EXO"/>
    <property type="match status" value="1"/>
</dbReference>
<dbReference type="SUPFAM" id="SSF88723">
    <property type="entry name" value="PIN domain-like"/>
    <property type="match status" value="1"/>
</dbReference>
<dbReference type="InterPro" id="IPR036279">
    <property type="entry name" value="5-3_exonuclease_C_sf"/>
</dbReference>
<evidence type="ECO:0000256" key="11">
    <source>
        <dbReference type="ARBA" id="ARBA00022932"/>
    </source>
</evidence>
<gene>
    <name evidence="16 21" type="primary">polA</name>
    <name evidence="21" type="ORF">HH304_00455</name>
</gene>
<keyword evidence="4 16" id="KW-0808">Transferase</keyword>
<keyword evidence="8 16" id="KW-0227">DNA damage</keyword>
<dbReference type="Pfam" id="PF01367">
    <property type="entry name" value="5_3_exonuc"/>
    <property type="match status" value="1"/>
</dbReference>
<dbReference type="Gene3D" id="1.20.1060.10">
    <property type="entry name" value="Taq DNA Polymerase, Chain T, domain 4"/>
    <property type="match status" value="1"/>
</dbReference>
<evidence type="ECO:0000256" key="16">
    <source>
        <dbReference type="RuleBase" id="RU004460"/>
    </source>
</evidence>
<dbReference type="EC" id="2.7.7.7" evidence="2 15"/>
<dbReference type="InterPro" id="IPR029060">
    <property type="entry name" value="PIN-like_dom_sf"/>
</dbReference>
<keyword evidence="11 16" id="KW-0239">DNA-directed DNA polymerase</keyword>
<evidence type="ECO:0000256" key="2">
    <source>
        <dbReference type="ARBA" id="ARBA00012417"/>
    </source>
</evidence>
<dbReference type="FunFam" id="1.20.1060.10:FF:000001">
    <property type="entry name" value="DNA polymerase I"/>
    <property type="match status" value="1"/>
</dbReference>
<dbReference type="InterPro" id="IPR043502">
    <property type="entry name" value="DNA/RNA_pol_sf"/>
</dbReference>
<dbReference type="Pfam" id="PF01612">
    <property type="entry name" value="DNA_pol_A_exo1"/>
    <property type="match status" value="1"/>
</dbReference>
<evidence type="ECO:0000313" key="21">
    <source>
        <dbReference type="EMBL" id="NMM46850.1"/>
    </source>
</evidence>
<keyword evidence="10 16" id="KW-0269">Exonuclease</keyword>
<dbReference type="AlphaFoldDB" id="A0A848IX66"/>
<dbReference type="Gene3D" id="3.30.420.10">
    <property type="entry name" value="Ribonuclease H-like superfamily/Ribonuclease H"/>
    <property type="match status" value="1"/>
</dbReference>
<dbReference type="GO" id="GO:0006261">
    <property type="term" value="P:DNA-templated DNA replication"/>
    <property type="evidence" value="ECO:0007669"/>
    <property type="project" value="UniProtKB-UniRule"/>
</dbReference>
<organism evidence="21 22">
    <name type="scientific">Marinigracilibium pacificum</name>
    <dbReference type="NCBI Taxonomy" id="2729599"/>
    <lineage>
        <taxon>Bacteria</taxon>
        <taxon>Pseudomonadati</taxon>
        <taxon>Bacteroidota</taxon>
        <taxon>Cytophagia</taxon>
        <taxon>Cytophagales</taxon>
        <taxon>Flammeovirgaceae</taxon>
        <taxon>Marinigracilibium</taxon>
    </lineage>
</organism>
<dbReference type="InterPro" id="IPR002421">
    <property type="entry name" value="5-3_exonuclease"/>
</dbReference>
<proteinExistence type="inferred from homology"/>
<dbReference type="InterPro" id="IPR002298">
    <property type="entry name" value="DNA_polymerase_A"/>
</dbReference>
<dbReference type="InterPro" id="IPR002562">
    <property type="entry name" value="3'-5'_exonuclease_dom"/>
</dbReference>
<evidence type="ECO:0000256" key="12">
    <source>
        <dbReference type="ARBA" id="ARBA00023125"/>
    </source>
</evidence>
<evidence type="ECO:0000313" key="22">
    <source>
        <dbReference type="Proteomes" id="UP000559010"/>
    </source>
</evidence>
<dbReference type="Gene3D" id="1.10.150.20">
    <property type="entry name" value="5' to 3' exonuclease, C-terminal subdomain"/>
    <property type="match status" value="2"/>
</dbReference>
<evidence type="ECO:0000256" key="14">
    <source>
        <dbReference type="ARBA" id="ARBA00049244"/>
    </source>
</evidence>
<feature type="domain" description="3'-5' exonuclease" evidence="18">
    <location>
        <begin position="333"/>
        <end position="514"/>
    </location>
</feature>
<dbReference type="NCBIfam" id="NF004397">
    <property type="entry name" value="PRK05755.1"/>
    <property type="match status" value="1"/>
</dbReference>
<dbReference type="PANTHER" id="PTHR10133:SF27">
    <property type="entry name" value="DNA POLYMERASE NU"/>
    <property type="match status" value="1"/>
</dbReference>
<feature type="coiled-coil region" evidence="17">
    <location>
        <begin position="545"/>
        <end position="572"/>
    </location>
</feature>
<dbReference type="PROSITE" id="PS00447">
    <property type="entry name" value="DNA_POLYMERASE_A"/>
    <property type="match status" value="1"/>
</dbReference>
<dbReference type="GO" id="GO:0008408">
    <property type="term" value="F:3'-5' exonuclease activity"/>
    <property type="evidence" value="ECO:0007669"/>
    <property type="project" value="UniProtKB-UniRule"/>
</dbReference>
<protein>
    <recommendedName>
        <fullName evidence="3 15">DNA polymerase I</fullName>
        <ecNumber evidence="2 15">2.7.7.7</ecNumber>
    </recommendedName>
</protein>
<dbReference type="GO" id="GO:0006302">
    <property type="term" value="P:double-strand break repair"/>
    <property type="evidence" value="ECO:0007669"/>
    <property type="project" value="TreeGrafter"/>
</dbReference>
<feature type="domain" description="5'-3' exonuclease" evidence="19">
    <location>
        <begin position="5"/>
        <end position="267"/>
    </location>
</feature>
<dbReference type="Proteomes" id="UP000559010">
    <property type="component" value="Unassembled WGS sequence"/>
</dbReference>
<dbReference type="InterPro" id="IPR008918">
    <property type="entry name" value="HhH2"/>
</dbReference>
<dbReference type="CDD" id="cd08637">
    <property type="entry name" value="DNA_pol_A_pol_I_C"/>
    <property type="match status" value="1"/>
</dbReference>
<keyword evidence="5 16" id="KW-0548">Nucleotidyltransferase</keyword>
<dbReference type="InterPro" id="IPR012337">
    <property type="entry name" value="RNaseH-like_sf"/>
</dbReference>
<dbReference type="CDD" id="cd06139">
    <property type="entry name" value="DNA_polA_I_Ecoli_like_exo"/>
    <property type="match status" value="1"/>
</dbReference>
<evidence type="ECO:0000256" key="8">
    <source>
        <dbReference type="ARBA" id="ARBA00022763"/>
    </source>
</evidence>
<evidence type="ECO:0000259" key="19">
    <source>
        <dbReference type="SMART" id="SM00475"/>
    </source>
</evidence>
<dbReference type="Pfam" id="PF02739">
    <property type="entry name" value="5_3_exonuc_N"/>
    <property type="match status" value="1"/>
</dbReference>
<dbReference type="FunFam" id="1.10.150.20:FF:000002">
    <property type="entry name" value="DNA polymerase I"/>
    <property type="match status" value="1"/>
</dbReference>
<evidence type="ECO:0000259" key="20">
    <source>
        <dbReference type="SMART" id="SM00482"/>
    </source>
</evidence>
<comment type="catalytic activity">
    <reaction evidence="14 16">
        <text>DNA(n) + a 2'-deoxyribonucleoside 5'-triphosphate = DNA(n+1) + diphosphate</text>
        <dbReference type="Rhea" id="RHEA:22508"/>
        <dbReference type="Rhea" id="RHEA-COMP:17339"/>
        <dbReference type="Rhea" id="RHEA-COMP:17340"/>
        <dbReference type="ChEBI" id="CHEBI:33019"/>
        <dbReference type="ChEBI" id="CHEBI:61560"/>
        <dbReference type="ChEBI" id="CHEBI:173112"/>
        <dbReference type="EC" id="2.7.7.7"/>
    </reaction>
</comment>
<sequence length="926" mass="104930">MADNNKTLFLLDAYALIFRAHFAFSKNPRINSKGVNTGVMLGFTNTLLEIIKKQKPSHIGVAFDPPGPTFRVDMYQEYKANREETPEDIKAGVPWVKKIIEGFGIPILEVPRMEADDVIGTLSKKAAKEGFTVYMMTPDKDYSQLVEENIFLYKPAFMGNGVDILGVEEVKQKWDIEDVDQVRDMLGLQGDSVDNIPGIPGIGPKTASKLLKEYGTVENLVAHADELKGKQKERVIEFGQQGILSKELATIKIDCEIDFDAKALEYSGPDEKQIKEIFEELEFRTLLKRVFGEQPKEADSQGQLQMFAQVAEEEVSEAAPEAMKTIETVEHEYYTLTEDKEIDRLIKYLEKQKEVCYDTETNSVNAFEASLVGLSFSYKEGEAYYIPVPEEFEKAKEIVNRFKGVFENDKITKIGQNLKFDILVLKKYGVEVSGPYYDTMLAHYLIEPEQRHNMDVLAENYLNYSPVSIETLIGKKGKNQGNMRDVEIEKVGVYAAEDADITLRLKGKLDKEIKNLNMESLLTELESPLVEVLAAMEFEGIRVDKDELAVSSKEMEKDLEEIQKEIFEIAGEEFNIASPKQLGEILFDKLKIDKSPKKTKTGQYATGEEILSRLANEHEIAQKILDFREIQKLKSTYIDALPELISEIDGRIHTSYNQAVAATGRLSSTNPNLQNIPIRTEKGRAIRKAFVPRNEDFTLLAADYSQIELRIMASFSGDEHMIEAFKNGVDIHSATAAKIFKVDIAEVDSDMRRKAKTANFGIIYGISAFGLSQRLNIPRKEAAELIDTYFEEFPSVKKYMDDVIQKARDNEYVETIKGRRRYLRDINSRNATNRGFAERNAINAPIQGSAADIIKVAMIDIHHWMKENNLKSRMILQVHDELVFDVHKDELDLIKSEIPKRMMGAADLAVPMEVETGTGQNWLEAH</sequence>
<dbReference type="FunFam" id="1.10.150.20:FF:000003">
    <property type="entry name" value="DNA polymerase I"/>
    <property type="match status" value="1"/>
</dbReference>
<comment type="caution">
    <text evidence="21">The sequence shown here is derived from an EMBL/GenBank/DDBJ whole genome shotgun (WGS) entry which is preliminary data.</text>
</comment>
<dbReference type="InterPro" id="IPR036397">
    <property type="entry name" value="RNaseH_sf"/>
</dbReference>
<evidence type="ECO:0000256" key="7">
    <source>
        <dbReference type="ARBA" id="ARBA00022722"/>
    </source>
</evidence>
<dbReference type="CDD" id="cd09859">
    <property type="entry name" value="PIN_53EXO"/>
    <property type="match status" value="1"/>
</dbReference>
<evidence type="ECO:0000256" key="5">
    <source>
        <dbReference type="ARBA" id="ARBA00022695"/>
    </source>
</evidence>
<dbReference type="SUPFAM" id="SSF56672">
    <property type="entry name" value="DNA/RNA polymerases"/>
    <property type="match status" value="1"/>
</dbReference>
<dbReference type="EMBL" id="JABBNU010000001">
    <property type="protein sequence ID" value="NMM46850.1"/>
    <property type="molecule type" value="Genomic_DNA"/>
</dbReference>
<dbReference type="GO" id="GO:0008409">
    <property type="term" value="F:5'-3' exonuclease activity"/>
    <property type="evidence" value="ECO:0007669"/>
    <property type="project" value="UniProtKB-UniRule"/>
</dbReference>
<evidence type="ECO:0000256" key="13">
    <source>
        <dbReference type="ARBA" id="ARBA00023204"/>
    </source>
</evidence>
<evidence type="ECO:0000256" key="6">
    <source>
        <dbReference type="ARBA" id="ARBA00022705"/>
    </source>
</evidence>
<keyword evidence="13 16" id="KW-0234">DNA repair</keyword>
<evidence type="ECO:0000256" key="17">
    <source>
        <dbReference type="SAM" id="Coils"/>
    </source>
</evidence>
<dbReference type="SMART" id="SM00474">
    <property type="entry name" value="35EXOc"/>
    <property type="match status" value="1"/>
</dbReference>
<dbReference type="InterPro" id="IPR019760">
    <property type="entry name" value="DNA-dir_DNA_pol_A_CS"/>
</dbReference>
<dbReference type="GO" id="GO:0003887">
    <property type="term" value="F:DNA-directed DNA polymerase activity"/>
    <property type="evidence" value="ECO:0007669"/>
    <property type="project" value="UniProtKB-UniRule"/>
</dbReference>
<evidence type="ECO:0000259" key="18">
    <source>
        <dbReference type="SMART" id="SM00474"/>
    </source>
</evidence>
<keyword evidence="12 16" id="KW-0238">DNA-binding</keyword>
<dbReference type="SMART" id="SM00475">
    <property type="entry name" value="53EXOc"/>
    <property type="match status" value="1"/>
</dbReference>
<dbReference type="Gene3D" id="3.40.50.1010">
    <property type="entry name" value="5'-nuclease"/>
    <property type="match status" value="1"/>
</dbReference>
<dbReference type="InterPro" id="IPR018320">
    <property type="entry name" value="DNA_polymerase_1"/>
</dbReference>
<dbReference type="SMART" id="SM00482">
    <property type="entry name" value="POLAc"/>
    <property type="match status" value="1"/>
</dbReference>
<dbReference type="GO" id="GO:0003677">
    <property type="term" value="F:DNA binding"/>
    <property type="evidence" value="ECO:0007669"/>
    <property type="project" value="UniProtKB-UniRule"/>
</dbReference>
<keyword evidence="17" id="KW-0175">Coiled coil</keyword>
<dbReference type="InterPro" id="IPR020045">
    <property type="entry name" value="DNA_polI_H3TH"/>
</dbReference>